<feature type="region of interest" description="Disordered" evidence="1">
    <location>
        <begin position="61"/>
        <end position="82"/>
    </location>
</feature>
<dbReference type="EMBL" id="CADEAL010000278">
    <property type="protein sequence ID" value="CAB1417686.1"/>
    <property type="molecule type" value="Genomic_DNA"/>
</dbReference>
<evidence type="ECO:0000313" key="3">
    <source>
        <dbReference type="Proteomes" id="UP001153269"/>
    </source>
</evidence>
<dbReference type="Proteomes" id="UP001153269">
    <property type="component" value="Unassembled WGS sequence"/>
</dbReference>
<organism evidence="2 3">
    <name type="scientific">Pleuronectes platessa</name>
    <name type="common">European plaice</name>
    <dbReference type="NCBI Taxonomy" id="8262"/>
    <lineage>
        <taxon>Eukaryota</taxon>
        <taxon>Metazoa</taxon>
        <taxon>Chordata</taxon>
        <taxon>Craniata</taxon>
        <taxon>Vertebrata</taxon>
        <taxon>Euteleostomi</taxon>
        <taxon>Actinopterygii</taxon>
        <taxon>Neopterygii</taxon>
        <taxon>Teleostei</taxon>
        <taxon>Neoteleostei</taxon>
        <taxon>Acanthomorphata</taxon>
        <taxon>Carangaria</taxon>
        <taxon>Pleuronectiformes</taxon>
        <taxon>Pleuronectoidei</taxon>
        <taxon>Pleuronectidae</taxon>
        <taxon>Pleuronectes</taxon>
    </lineage>
</organism>
<sequence length="129" mass="13702">MDPQILKESNGICLLKKLVGQHERALQEIMDPLLNLTTNVAQIGGNMDQFSTHLTTISCPRSSSSSTSSLSPSSQGILHPHAHQDVDPSYVQVYPKAFSSLPPFPACSSSPSLADVCSTPPAHALPSHA</sequence>
<accession>A0A9N7TSF3</accession>
<evidence type="ECO:0000256" key="1">
    <source>
        <dbReference type="SAM" id="MobiDB-lite"/>
    </source>
</evidence>
<feature type="compositionally biased region" description="Low complexity" evidence="1">
    <location>
        <begin position="61"/>
        <end position="74"/>
    </location>
</feature>
<proteinExistence type="predicted"/>
<protein>
    <submittedName>
        <fullName evidence="2">Uncharacterized protein</fullName>
    </submittedName>
</protein>
<dbReference type="AlphaFoldDB" id="A0A9N7TSF3"/>
<comment type="caution">
    <text evidence="2">The sequence shown here is derived from an EMBL/GenBank/DDBJ whole genome shotgun (WGS) entry which is preliminary data.</text>
</comment>
<evidence type="ECO:0000313" key="2">
    <source>
        <dbReference type="EMBL" id="CAB1417686.1"/>
    </source>
</evidence>
<reference evidence="2" key="1">
    <citation type="submission" date="2020-03" db="EMBL/GenBank/DDBJ databases">
        <authorList>
            <person name="Weist P."/>
        </authorList>
    </citation>
    <scope>NUCLEOTIDE SEQUENCE</scope>
</reference>
<name>A0A9N7TSF3_PLEPL</name>
<keyword evidence="3" id="KW-1185">Reference proteome</keyword>
<gene>
    <name evidence="2" type="ORF">PLEPLA_LOCUS5505</name>
</gene>